<accession>A0ABD6EHQ7</accession>
<dbReference type="PROSITE" id="PS50862">
    <property type="entry name" value="AA_TRNA_LIGASE_II"/>
    <property type="match status" value="1"/>
</dbReference>
<evidence type="ECO:0000256" key="5">
    <source>
        <dbReference type="ARBA" id="ARBA00022917"/>
    </source>
</evidence>
<keyword evidence="5" id="KW-0648">Protein biosynthesis</keyword>
<comment type="catalytic activity">
    <reaction evidence="8">
        <text>tRNA(Pro) + L-proline + ATP = L-prolyl-tRNA(Pro) + AMP + diphosphate</text>
        <dbReference type="Rhea" id="RHEA:14305"/>
        <dbReference type="Rhea" id="RHEA-COMP:9700"/>
        <dbReference type="Rhea" id="RHEA-COMP:9702"/>
        <dbReference type="ChEBI" id="CHEBI:30616"/>
        <dbReference type="ChEBI" id="CHEBI:33019"/>
        <dbReference type="ChEBI" id="CHEBI:60039"/>
        <dbReference type="ChEBI" id="CHEBI:78442"/>
        <dbReference type="ChEBI" id="CHEBI:78532"/>
        <dbReference type="ChEBI" id="CHEBI:456215"/>
        <dbReference type="EC" id="6.1.1.15"/>
    </reaction>
</comment>
<gene>
    <name evidence="10" type="ORF">AB6A40_003207</name>
</gene>
<comment type="caution">
    <text evidence="10">The sequence shown here is derived from an EMBL/GenBank/DDBJ whole genome shotgun (WGS) entry which is preliminary data.</text>
</comment>
<evidence type="ECO:0000313" key="11">
    <source>
        <dbReference type="Proteomes" id="UP001608902"/>
    </source>
</evidence>
<keyword evidence="11" id="KW-1185">Reference proteome</keyword>
<dbReference type="SUPFAM" id="SSF55681">
    <property type="entry name" value="Class II aaRS and biotin synthetases"/>
    <property type="match status" value="1"/>
</dbReference>
<evidence type="ECO:0000256" key="7">
    <source>
        <dbReference type="ARBA" id="ARBA00029731"/>
    </source>
</evidence>
<feature type="domain" description="Aminoacyl-transfer RNA synthetases class-II family profile" evidence="9">
    <location>
        <begin position="1"/>
        <end position="246"/>
    </location>
</feature>
<evidence type="ECO:0000256" key="1">
    <source>
        <dbReference type="ARBA" id="ARBA00012831"/>
    </source>
</evidence>
<evidence type="ECO:0000256" key="3">
    <source>
        <dbReference type="ARBA" id="ARBA00022741"/>
    </source>
</evidence>
<dbReference type="InterPro" id="IPR006195">
    <property type="entry name" value="aa-tRNA-synth_II"/>
</dbReference>
<evidence type="ECO:0000256" key="6">
    <source>
        <dbReference type="ARBA" id="ARBA00023146"/>
    </source>
</evidence>
<keyword evidence="4" id="KW-0067">ATP-binding</keyword>
<sequence>MPLLSSKTLWMKSGRWDKLDSDMFRLVDRTGKAFCLQPTAEEMITQVVAQKGGLRRSVFPLMLYQTTTKYRDEMNPRFGLLRSREFLMNDLYSFDISEEDAVQTYGVISEIYDKVLRQNLELNVYKVRADCGMIGGEVSHEYHVRNESGEDIIKYCHRCRQGINAELSRKRAKVCDTCLPDSGQVEEISSIEIGHTFQLGNVYSSALGAVFHGCPLIMNCFGLGVGRIIAATVDLFSPDHRSMRLPETITPFRVAVIIPKEDPSLVRFADSLVQQLSLLSNLKGDILVDDRVDLSFGKRLNLLADLGVPHILVIGNLTRRSLVGQPLVEYFRTELCKSATIQMGHLTHSELFDVMSRL</sequence>
<dbReference type="InterPro" id="IPR002314">
    <property type="entry name" value="aa-tRNA-synt_IIb"/>
</dbReference>
<keyword evidence="3" id="KW-0547">Nucleotide-binding</keyword>
<dbReference type="EMBL" id="JBGFUD010001596">
    <property type="protein sequence ID" value="MFH4976498.1"/>
    <property type="molecule type" value="Genomic_DNA"/>
</dbReference>
<dbReference type="GO" id="GO:0006412">
    <property type="term" value="P:translation"/>
    <property type="evidence" value="ECO:0007669"/>
    <property type="project" value="UniProtKB-KW"/>
</dbReference>
<evidence type="ECO:0000313" key="10">
    <source>
        <dbReference type="EMBL" id="MFH4976498.1"/>
    </source>
</evidence>
<dbReference type="InterPro" id="IPR002316">
    <property type="entry name" value="Pro-tRNA-ligase_IIa"/>
</dbReference>
<dbReference type="Gene3D" id="3.40.50.800">
    <property type="entry name" value="Anticodon-binding domain"/>
    <property type="match status" value="1"/>
</dbReference>
<organism evidence="10 11">
    <name type="scientific">Gnathostoma spinigerum</name>
    <dbReference type="NCBI Taxonomy" id="75299"/>
    <lineage>
        <taxon>Eukaryota</taxon>
        <taxon>Metazoa</taxon>
        <taxon>Ecdysozoa</taxon>
        <taxon>Nematoda</taxon>
        <taxon>Chromadorea</taxon>
        <taxon>Rhabditida</taxon>
        <taxon>Spirurina</taxon>
        <taxon>Gnathostomatomorpha</taxon>
        <taxon>Gnathostomatoidea</taxon>
        <taxon>Gnathostomatidae</taxon>
        <taxon>Gnathostoma</taxon>
    </lineage>
</organism>
<keyword evidence="2" id="KW-0436">Ligase</keyword>
<keyword evidence="6" id="KW-0030">Aminoacyl-tRNA synthetase</keyword>
<dbReference type="PANTHER" id="PTHR42753">
    <property type="entry name" value="MITOCHONDRIAL RIBOSOME PROTEIN L39/PROLYL-TRNA LIGASE FAMILY MEMBER"/>
    <property type="match status" value="1"/>
</dbReference>
<evidence type="ECO:0000256" key="2">
    <source>
        <dbReference type="ARBA" id="ARBA00022598"/>
    </source>
</evidence>
<proteinExistence type="predicted"/>
<protein>
    <recommendedName>
        <fullName evidence="1">proline--tRNA ligase</fullName>
        <ecNumber evidence="1">6.1.1.15</ecNumber>
    </recommendedName>
    <alternativeName>
        <fullName evidence="7">Prolyl-tRNA synthetase</fullName>
    </alternativeName>
</protein>
<dbReference type="Gene3D" id="3.30.930.10">
    <property type="entry name" value="Bira Bifunctional Protein, Domain 2"/>
    <property type="match status" value="1"/>
</dbReference>
<dbReference type="PRINTS" id="PR01046">
    <property type="entry name" value="TRNASYNTHPRO"/>
</dbReference>
<dbReference type="InterPro" id="IPR036621">
    <property type="entry name" value="Anticodon-bd_dom_sf"/>
</dbReference>
<dbReference type="Pfam" id="PF00587">
    <property type="entry name" value="tRNA-synt_2b"/>
    <property type="match status" value="1"/>
</dbReference>
<dbReference type="Proteomes" id="UP001608902">
    <property type="component" value="Unassembled WGS sequence"/>
</dbReference>
<reference evidence="10 11" key="1">
    <citation type="submission" date="2024-08" db="EMBL/GenBank/DDBJ databases">
        <title>Gnathostoma spinigerum genome.</title>
        <authorList>
            <person name="Gonzalez-Bertolin B."/>
            <person name="Monzon S."/>
            <person name="Zaballos A."/>
            <person name="Jimenez P."/>
            <person name="Dekumyoy P."/>
            <person name="Varona S."/>
            <person name="Cuesta I."/>
            <person name="Sumanam S."/>
            <person name="Adisakwattana P."/>
            <person name="Gasser R.B."/>
            <person name="Hernandez-Gonzalez A."/>
            <person name="Young N.D."/>
            <person name="Perteguer M.J."/>
        </authorList>
    </citation>
    <scope>NUCLEOTIDE SEQUENCE [LARGE SCALE GENOMIC DNA]</scope>
    <source>
        <strain evidence="10">AL3</strain>
        <tissue evidence="10">Liver</tissue>
    </source>
</reference>
<dbReference type="InterPro" id="IPR045864">
    <property type="entry name" value="aa-tRNA-synth_II/BPL/LPL"/>
</dbReference>
<evidence type="ECO:0000256" key="4">
    <source>
        <dbReference type="ARBA" id="ARBA00022840"/>
    </source>
</evidence>
<dbReference type="GO" id="GO:0005524">
    <property type="term" value="F:ATP binding"/>
    <property type="evidence" value="ECO:0007669"/>
    <property type="project" value="UniProtKB-KW"/>
</dbReference>
<evidence type="ECO:0000259" key="9">
    <source>
        <dbReference type="PROSITE" id="PS50862"/>
    </source>
</evidence>
<dbReference type="PANTHER" id="PTHR42753:SF2">
    <property type="entry name" value="PROLINE--TRNA LIGASE"/>
    <property type="match status" value="1"/>
</dbReference>
<dbReference type="EC" id="6.1.1.15" evidence="1"/>
<dbReference type="GO" id="GO:0004827">
    <property type="term" value="F:proline-tRNA ligase activity"/>
    <property type="evidence" value="ECO:0007669"/>
    <property type="project" value="UniProtKB-EC"/>
</dbReference>
<evidence type="ECO:0000256" key="8">
    <source>
        <dbReference type="ARBA" id="ARBA00047671"/>
    </source>
</evidence>
<dbReference type="SUPFAM" id="SSF52954">
    <property type="entry name" value="Class II aaRS ABD-related"/>
    <property type="match status" value="1"/>
</dbReference>
<dbReference type="InterPro" id="IPR050062">
    <property type="entry name" value="Pro-tRNA_synthetase"/>
</dbReference>
<name>A0ABD6EHQ7_9BILA</name>
<dbReference type="AlphaFoldDB" id="A0ABD6EHQ7"/>